<dbReference type="EMBL" id="BARU01035934">
    <property type="protein sequence ID" value="GAH86094.1"/>
    <property type="molecule type" value="Genomic_DNA"/>
</dbReference>
<protein>
    <submittedName>
        <fullName evidence="1">Uncharacterized protein</fullName>
    </submittedName>
</protein>
<proteinExistence type="predicted"/>
<evidence type="ECO:0000313" key="1">
    <source>
        <dbReference type="EMBL" id="GAH86094.1"/>
    </source>
</evidence>
<comment type="caution">
    <text evidence="1">The sequence shown here is derived from an EMBL/GenBank/DDBJ whole genome shotgun (WGS) entry which is preliminary data.</text>
</comment>
<dbReference type="AlphaFoldDB" id="X1K771"/>
<accession>X1K771</accession>
<sequence>MVESSNEAKDLLRIVPHAKGFHFYTAVGDYCGVSVHSLEEFADAVQYVCSEAIVFHFERGDFQNWIRDVISDNELAKKIDDIKMCERHLSAESCRKEIADTVRVRILQLEANNRVSGKRKNSKAVTKN</sequence>
<reference evidence="1" key="1">
    <citation type="journal article" date="2014" name="Front. Microbiol.">
        <title>High frequency of phylogenetically diverse reductive dehalogenase-homologous genes in deep subseafloor sedimentary metagenomes.</title>
        <authorList>
            <person name="Kawai M."/>
            <person name="Futagami T."/>
            <person name="Toyoda A."/>
            <person name="Takaki Y."/>
            <person name="Nishi S."/>
            <person name="Hori S."/>
            <person name="Arai W."/>
            <person name="Tsubouchi T."/>
            <person name="Morono Y."/>
            <person name="Uchiyama I."/>
            <person name="Ito T."/>
            <person name="Fujiyama A."/>
            <person name="Inagaki F."/>
            <person name="Takami H."/>
        </authorList>
    </citation>
    <scope>NUCLEOTIDE SEQUENCE</scope>
    <source>
        <strain evidence="1">Expedition CK06-06</strain>
    </source>
</reference>
<gene>
    <name evidence="1" type="ORF">S03H2_56185</name>
</gene>
<organism evidence="1">
    <name type="scientific">marine sediment metagenome</name>
    <dbReference type="NCBI Taxonomy" id="412755"/>
    <lineage>
        <taxon>unclassified sequences</taxon>
        <taxon>metagenomes</taxon>
        <taxon>ecological metagenomes</taxon>
    </lineage>
</organism>
<name>X1K771_9ZZZZ</name>